<keyword evidence="1" id="KW-0732">Signal</keyword>
<keyword evidence="3" id="KW-1185">Reference proteome</keyword>
<proteinExistence type="predicted"/>
<organism evidence="2 3">
    <name type="scientific">Amorphus orientalis</name>
    <dbReference type="NCBI Taxonomy" id="649198"/>
    <lineage>
        <taxon>Bacteria</taxon>
        <taxon>Pseudomonadati</taxon>
        <taxon>Pseudomonadota</taxon>
        <taxon>Alphaproteobacteria</taxon>
        <taxon>Hyphomicrobiales</taxon>
        <taxon>Amorphaceae</taxon>
        <taxon>Amorphus</taxon>
    </lineage>
</organism>
<dbReference type="Proteomes" id="UP001229244">
    <property type="component" value="Unassembled WGS sequence"/>
</dbReference>
<sequence length="179" mass="18545">MTPTRPATSRAATALRLAAALPLILAATAASAQSTITAKPLSDDDCSQLAKETSDRTGVPVDVVVGDAGPYIFTNLDGTACLFSGTATGVSKNLENLATIGEGFEGWTRDSAYDADAPGATSVTFTRGNDWFALSVGAEPPTDTCEDVMISECKAPLSEWTWTVSGMAFTAPAGVRPEY</sequence>
<dbReference type="AlphaFoldDB" id="A0AAE3VLD5"/>
<name>A0AAE3VLD5_9HYPH</name>
<gene>
    <name evidence="2" type="ORF">J2S73_001086</name>
</gene>
<feature type="signal peptide" evidence="1">
    <location>
        <begin position="1"/>
        <end position="32"/>
    </location>
</feature>
<protein>
    <submittedName>
        <fullName evidence="2">Uncharacterized protein</fullName>
    </submittedName>
</protein>
<evidence type="ECO:0000313" key="2">
    <source>
        <dbReference type="EMBL" id="MDQ0314649.1"/>
    </source>
</evidence>
<feature type="chain" id="PRO_5042272137" evidence="1">
    <location>
        <begin position="33"/>
        <end position="179"/>
    </location>
</feature>
<comment type="caution">
    <text evidence="2">The sequence shown here is derived from an EMBL/GenBank/DDBJ whole genome shotgun (WGS) entry which is preliminary data.</text>
</comment>
<dbReference type="EMBL" id="JAUSUL010000001">
    <property type="protein sequence ID" value="MDQ0314649.1"/>
    <property type="molecule type" value="Genomic_DNA"/>
</dbReference>
<evidence type="ECO:0000313" key="3">
    <source>
        <dbReference type="Proteomes" id="UP001229244"/>
    </source>
</evidence>
<reference evidence="2" key="1">
    <citation type="submission" date="2023-07" db="EMBL/GenBank/DDBJ databases">
        <title>Genomic Encyclopedia of Type Strains, Phase IV (KMG-IV): sequencing the most valuable type-strain genomes for metagenomic binning, comparative biology and taxonomic classification.</title>
        <authorList>
            <person name="Goeker M."/>
        </authorList>
    </citation>
    <scope>NUCLEOTIDE SEQUENCE</scope>
    <source>
        <strain evidence="2">DSM 21202</strain>
    </source>
</reference>
<evidence type="ECO:0000256" key="1">
    <source>
        <dbReference type="SAM" id="SignalP"/>
    </source>
</evidence>
<dbReference type="RefSeq" id="WP_306884435.1">
    <property type="nucleotide sequence ID" value="NZ_JAUSUL010000001.1"/>
</dbReference>
<accession>A0AAE3VLD5</accession>